<accession>A0ABR9ZUR5</accession>
<name>A0ABR9ZUR5_9FIRM</name>
<dbReference type="InterPro" id="IPR011330">
    <property type="entry name" value="Glyco_hydro/deAcase_b/a-brl"/>
</dbReference>
<dbReference type="CDD" id="cd10924">
    <property type="entry name" value="CE4_COG4878"/>
    <property type="match status" value="1"/>
</dbReference>
<dbReference type="SUPFAM" id="SSF88713">
    <property type="entry name" value="Glycoside hydrolase/deacetylase"/>
    <property type="match status" value="1"/>
</dbReference>
<organism evidence="1 2">
    <name type="scientific">Fusibacter ferrireducens</name>
    <dbReference type="NCBI Taxonomy" id="2785058"/>
    <lineage>
        <taxon>Bacteria</taxon>
        <taxon>Bacillati</taxon>
        <taxon>Bacillota</taxon>
        <taxon>Clostridia</taxon>
        <taxon>Eubacteriales</taxon>
        <taxon>Eubacteriales Family XII. Incertae Sedis</taxon>
        <taxon>Fusibacter</taxon>
    </lineage>
</organism>
<sequence>MDKKRNIKIVVGIVVLLAILLQATRFDNFIVSNFQNPSKEVDMTLINNDKVVEHYPNDDRFLIVYDSSEEMSDGVYKNIERIMKQLKKQYRVEDVSSAKEIYITEKTVLIMLEDLGKIKNLKSMIAYVEDGGRLAFLETPDQNNNFDSMRSPLGIIDAGDTLVTDGIAFDEKFMPAYGADYLENNALRNFSIPVTLENDCEVYMTSKADIPLLWTHDFKEGRLLFFNGTMYEDKMMTGFLTRCLALLNENFIYPVINSKVIWLDDFPAPMTNGYYDEIKSTYNKTIKEFYIDVWWPEMLEISKEYDLKYTGVMIQTYNDRTSGPFLPAQGEISDSEFIALGRELIRSGGELGLHGYNHQSLTREYWKSDELGYNKWANKGDMKHALKAVREKIKRTFPNYEINVYVPPSNVIGEEGISALKDVFPEIDVIASVYYEDYEHLSYSQEFDYSDQNVLNLPRFSSGYNFGMGNRLSVLNGILGFGAIQHFIHPDDFMDPERNEGKSWREQVESFEAFAEIVDRRYPFIEAQTASEAAVNVEKYIGLDYTVDYSDSGIQVKTNAKVFPMYMFLRSSKEIQSSKNCEVHAFGKEDYFVMFTDSVFSIDYKR</sequence>
<keyword evidence="2" id="KW-1185">Reference proteome</keyword>
<evidence type="ECO:0000313" key="1">
    <source>
        <dbReference type="EMBL" id="MBF4694202.1"/>
    </source>
</evidence>
<dbReference type="Gene3D" id="3.20.20.370">
    <property type="entry name" value="Glycoside hydrolase/deacetylase"/>
    <property type="match status" value="1"/>
</dbReference>
<dbReference type="Proteomes" id="UP000614200">
    <property type="component" value="Unassembled WGS sequence"/>
</dbReference>
<evidence type="ECO:0000313" key="2">
    <source>
        <dbReference type="Proteomes" id="UP000614200"/>
    </source>
</evidence>
<protein>
    <submittedName>
        <fullName evidence="1">DUF2194 domain-containing protein</fullName>
    </submittedName>
</protein>
<dbReference type="EMBL" id="JADKNH010000008">
    <property type="protein sequence ID" value="MBF4694202.1"/>
    <property type="molecule type" value="Genomic_DNA"/>
</dbReference>
<comment type="caution">
    <text evidence="1">The sequence shown here is derived from an EMBL/GenBank/DDBJ whole genome shotgun (WGS) entry which is preliminary data.</text>
</comment>
<dbReference type="Pfam" id="PF09960">
    <property type="entry name" value="DUF2194"/>
    <property type="match status" value="2"/>
</dbReference>
<reference evidence="1 2" key="1">
    <citation type="submission" date="2020-11" db="EMBL/GenBank/DDBJ databases">
        <title>Fusibacter basophilias sp. nov.</title>
        <authorList>
            <person name="Qiu D."/>
        </authorList>
    </citation>
    <scope>NUCLEOTIDE SEQUENCE [LARGE SCALE GENOMIC DNA]</scope>
    <source>
        <strain evidence="1 2">Q10-2</strain>
    </source>
</reference>
<gene>
    <name evidence="1" type="ORF">ISU02_13855</name>
</gene>
<dbReference type="InterPro" id="IPR018695">
    <property type="entry name" value="DUF2194"/>
</dbReference>
<proteinExistence type="predicted"/>
<dbReference type="RefSeq" id="WP_194702439.1">
    <property type="nucleotide sequence ID" value="NZ_JADKNH010000008.1"/>
</dbReference>